<dbReference type="Gene3D" id="2.10.25.10">
    <property type="entry name" value="Laminin"/>
    <property type="match status" value="3"/>
</dbReference>
<dbReference type="SMART" id="SM00181">
    <property type="entry name" value="EGF"/>
    <property type="match status" value="3"/>
</dbReference>
<dbReference type="CDD" id="cd00054">
    <property type="entry name" value="EGF_CA"/>
    <property type="match status" value="3"/>
</dbReference>
<protein>
    <submittedName>
        <fullName evidence="9">Uncharacterized protein</fullName>
    </submittedName>
</protein>
<dbReference type="InterPro" id="IPR036058">
    <property type="entry name" value="Kazal_dom_sf"/>
</dbReference>
<evidence type="ECO:0000256" key="2">
    <source>
        <dbReference type="ARBA" id="ARBA00022737"/>
    </source>
</evidence>
<dbReference type="InterPro" id="IPR051830">
    <property type="entry name" value="NOTCH_homolog"/>
</dbReference>
<comment type="caution">
    <text evidence="4">Lacks conserved residue(s) required for the propagation of feature annotation.</text>
</comment>
<keyword evidence="1 4" id="KW-0245">EGF-like domain</keyword>
<evidence type="ECO:0000256" key="1">
    <source>
        <dbReference type="ARBA" id="ARBA00022536"/>
    </source>
</evidence>
<evidence type="ECO:0000256" key="5">
    <source>
        <dbReference type="SAM" id="SignalP"/>
    </source>
</evidence>
<feature type="disulfide bond" evidence="4">
    <location>
        <begin position="898"/>
        <end position="907"/>
    </location>
</feature>
<dbReference type="PROSITE" id="PS00022">
    <property type="entry name" value="EGF_1"/>
    <property type="match status" value="3"/>
</dbReference>
<feature type="domain" description="EGF-like" evidence="6">
    <location>
        <begin position="872"/>
        <end position="908"/>
    </location>
</feature>
<organism evidence="9 10">
    <name type="scientific">Porites lobata</name>
    <dbReference type="NCBI Taxonomy" id="104759"/>
    <lineage>
        <taxon>Eukaryota</taxon>
        <taxon>Metazoa</taxon>
        <taxon>Cnidaria</taxon>
        <taxon>Anthozoa</taxon>
        <taxon>Hexacorallia</taxon>
        <taxon>Scleractinia</taxon>
        <taxon>Fungiina</taxon>
        <taxon>Poritidae</taxon>
        <taxon>Porites</taxon>
    </lineage>
</organism>
<dbReference type="Pfam" id="PF12661">
    <property type="entry name" value="hEGF"/>
    <property type="match status" value="1"/>
</dbReference>
<dbReference type="Pfam" id="PF07648">
    <property type="entry name" value="Kazal_2"/>
    <property type="match status" value="1"/>
</dbReference>
<feature type="chain" id="PRO_5047515044" evidence="5">
    <location>
        <begin position="27"/>
        <end position="1148"/>
    </location>
</feature>
<feature type="domain" description="Kazal-like" evidence="8">
    <location>
        <begin position="337"/>
        <end position="384"/>
    </location>
</feature>
<proteinExistence type="predicted"/>
<dbReference type="SUPFAM" id="SSF56496">
    <property type="entry name" value="Fibrinogen C-terminal domain-like"/>
    <property type="match status" value="1"/>
</dbReference>
<dbReference type="InterPro" id="IPR000152">
    <property type="entry name" value="EGF-type_Asp/Asn_hydroxyl_site"/>
</dbReference>
<keyword evidence="3 4" id="KW-1015">Disulfide bond</keyword>
<dbReference type="PANTHER" id="PTHR24033:SF224">
    <property type="entry name" value="C-TYPE LECTIN"/>
    <property type="match status" value="1"/>
</dbReference>
<feature type="signal peptide" evidence="5">
    <location>
        <begin position="1"/>
        <end position="26"/>
    </location>
</feature>
<dbReference type="InterPro" id="IPR037221">
    <property type="entry name" value="H-type_lectin_dom_sf"/>
</dbReference>
<dbReference type="InterPro" id="IPR014716">
    <property type="entry name" value="Fibrinogen_a/b/g_C_1"/>
</dbReference>
<dbReference type="InterPro" id="IPR002350">
    <property type="entry name" value="Kazal_dom"/>
</dbReference>
<dbReference type="Pfam" id="PF00008">
    <property type="entry name" value="EGF"/>
    <property type="match status" value="2"/>
</dbReference>
<feature type="disulfide bond" evidence="4">
    <location>
        <begin position="861"/>
        <end position="870"/>
    </location>
</feature>
<name>A0ABN8N5B9_9CNID</name>
<reference evidence="9 10" key="1">
    <citation type="submission" date="2022-05" db="EMBL/GenBank/DDBJ databases">
        <authorList>
            <consortium name="Genoscope - CEA"/>
            <person name="William W."/>
        </authorList>
    </citation>
    <scope>NUCLEOTIDE SEQUENCE [LARGE SCALE GENOMIC DNA]</scope>
</reference>
<dbReference type="Gene3D" id="2.60.40.2080">
    <property type="match status" value="4"/>
</dbReference>
<dbReference type="SUPFAM" id="SSF56436">
    <property type="entry name" value="C-type lectin-like"/>
    <property type="match status" value="1"/>
</dbReference>
<dbReference type="SMART" id="SM00034">
    <property type="entry name" value="CLECT"/>
    <property type="match status" value="1"/>
</dbReference>
<evidence type="ECO:0000259" key="6">
    <source>
        <dbReference type="PROSITE" id="PS50026"/>
    </source>
</evidence>
<comment type="caution">
    <text evidence="9">The sequence shown here is derived from an EMBL/GenBank/DDBJ whole genome shotgun (WGS) entry which is preliminary data.</text>
</comment>
<accession>A0ABN8N5B9</accession>
<keyword evidence="10" id="KW-1185">Reference proteome</keyword>
<dbReference type="InterPro" id="IPR016186">
    <property type="entry name" value="C-type_lectin-like/link_sf"/>
</dbReference>
<dbReference type="InterPro" id="IPR018097">
    <property type="entry name" value="EGF_Ca-bd_CS"/>
</dbReference>
<evidence type="ECO:0000313" key="9">
    <source>
        <dbReference type="EMBL" id="CAH3043325.1"/>
    </source>
</evidence>
<evidence type="ECO:0000256" key="3">
    <source>
        <dbReference type="ARBA" id="ARBA00023157"/>
    </source>
</evidence>
<dbReference type="CDD" id="cd00104">
    <property type="entry name" value="KAZAL_FS"/>
    <property type="match status" value="1"/>
</dbReference>
<dbReference type="Proteomes" id="UP001159405">
    <property type="component" value="Unassembled WGS sequence"/>
</dbReference>
<feature type="domain" description="EGF-like" evidence="6">
    <location>
        <begin position="835"/>
        <end position="871"/>
    </location>
</feature>
<dbReference type="Gene3D" id="3.10.100.10">
    <property type="entry name" value="Mannose-Binding Protein A, subunit A"/>
    <property type="match status" value="1"/>
</dbReference>
<keyword evidence="5" id="KW-0732">Signal</keyword>
<dbReference type="InterPro" id="IPR001304">
    <property type="entry name" value="C-type_lectin-like"/>
</dbReference>
<dbReference type="SUPFAM" id="SSF57196">
    <property type="entry name" value="EGF/Laminin"/>
    <property type="match status" value="3"/>
</dbReference>
<dbReference type="Gene3D" id="3.90.215.10">
    <property type="entry name" value="Gamma Fibrinogen, chain A, domain 1"/>
    <property type="match status" value="1"/>
</dbReference>
<evidence type="ECO:0000256" key="4">
    <source>
        <dbReference type="PROSITE-ProRule" id="PRU00076"/>
    </source>
</evidence>
<dbReference type="InterPro" id="IPR036056">
    <property type="entry name" value="Fibrinogen-like_C"/>
</dbReference>
<dbReference type="InterPro" id="IPR016187">
    <property type="entry name" value="CTDL_fold"/>
</dbReference>
<dbReference type="PROSITE" id="PS00615">
    <property type="entry name" value="C_TYPE_LECTIN_1"/>
    <property type="match status" value="1"/>
</dbReference>
<dbReference type="PROSITE" id="PS51465">
    <property type="entry name" value="KAZAL_2"/>
    <property type="match status" value="1"/>
</dbReference>
<feature type="domain" description="EGF-like" evidence="6">
    <location>
        <begin position="798"/>
        <end position="834"/>
    </location>
</feature>
<dbReference type="PANTHER" id="PTHR24033">
    <property type="entry name" value="EGF-LIKE DOMAIN-CONTAINING PROTEIN"/>
    <property type="match status" value="1"/>
</dbReference>
<evidence type="ECO:0000313" key="10">
    <source>
        <dbReference type="Proteomes" id="UP001159405"/>
    </source>
</evidence>
<dbReference type="PROSITE" id="PS01187">
    <property type="entry name" value="EGF_CA"/>
    <property type="match status" value="2"/>
</dbReference>
<feature type="domain" description="C-type lectin" evidence="7">
    <location>
        <begin position="682"/>
        <end position="796"/>
    </location>
</feature>
<feature type="disulfide bond" evidence="4">
    <location>
        <begin position="824"/>
        <end position="833"/>
    </location>
</feature>
<dbReference type="EMBL" id="CALNXK010000011">
    <property type="protein sequence ID" value="CAH3043325.1"/>
    <property type="molecule type" value="Genomic_DNA"/>
</dbReference>
<dbReference type="SMART" id="SM00179">
    <property type="entry name" value="EGF_CA"/>
    <property type="match status" value="3"/>
</dbReference>
<gene>
    <name evidence="9" type="ORF">PLOB_00002849</name>
</gene>
<dbReference type="SUPFAM" id="SSF100895">
    <property type="entry name" value="Kazal-type serine protease inhibitors"/>
    <property type="match status" value="1"/>
</dbReference>
<dbReference type="Gene3D" id="3.30.60.30">
    <property type="match status" value="1"/>
</dbReference>
<dbReference type="InterPro" id="IPR013032">
    <property type="entry name" value="EGF-like_CS"/>
</dbReference>
<dbReference type="Pfam" id="PF00059">
    <property type="entry name" value="Lectin_C"/>
    <property type="match status" value="1"/>
</dbReference>
<evidence type="ECO:0000259" key="7">
    <source>
        <dbReference type="PROSITE" id="PS50041"/>
    </source>
</evidence>
<dbReference type="PROSITE" id="PS01186">
    <property type="entry name" value="EGF_2"/>
    <property type="match status" value="1"/>
</dbReference>
<dbReference type="InterPro" id="IPR001881">
    <property type="entry name" value="EGF-like_Ca-bd_dom"/>
</dbReference>
<dbReference type="PROSITE" id="PS50041">
    <property type="entry name" value="C_TYPE_LECTIN_2"/>
    <property type="match status" value="1"/>
</dbReference>
<dbReference type="InterPro" id="IPR000742">
    <property type="entry name" value="EGF"/>
</dbReference>
<dbReference type="PROSITE" id="PS50026">
    <property type="entry name" value="EGF_3"/>
    <property type="match status" value="3"/>
</dbReference>
<dbReference type="PROSITE" id="PS00010">
    <property type="entry name" value="ASX_HYDROXYL"/>
    <property type="match status" value="3"/>
</dbReference>
<evidence type="ECO:0000259" key="8">
    <source>
        <dbReference type="PROSITE" id="PS51465"/>
    </source>
</evidence>
<dbReference type="InterPro" id="IPR018378">
    <property type="entry name" value="C-type_lectin_CS"/>
</dbReference>
<dbReference type="SMART" id="SM00280">
    <property type="entry name" value="KAZAL"/>
    <property type="match status" value="1"/>
</dbReference>
<sequence>MMWAFPGARIVATTLILCTGSFLAEGQSLLQHGKVNFTVVSPSLLHCRTVQYPQAFSSSSNIRVLASISHENETLSVHDSAVVWTTDVTQNSFRICVLESGLGTNGSAVVNWIAFRGTPSGALDGAASFNAFTSGTKCERVDFAQRFPSVPKVLATVRHTSISRPLDAMNMWIEELQEDHFRVCLREVKTFDGKHQNIQVDWLAFTQGTGEMTFHGKLQFENGGAPLERDNFAFCKVLNYTETFYAPPVVMITVSHLYDSNNVYSVKPENNVLNAWIEEITISTFRVCVKDLAGMESQHDPVTVHYTVIGDLDPCINVSCKYFAVCKAFGPRDARCICVNNCPSFEEPVCSSNGTTYDNVCVFQREMCHLRANFTVYHPGDCTGFPSQKGRHRLSHNPVWAEAVCEQVPLEPYVFYPDKPVQIQVSVNHVNFSDPAYVHEAVVAWVEDIMGNNFTVCVTQAGRNERRNGETFATLDWLAYQGAPDGGVSGEMDMPTWWTGTSCRTVSLPSRKFTSAPTVLVSAEHERRGVKHDASSVWVEDVTTASFKICVRELQNFDGAHESIHIDWIAFEELHRPLFREHGAIYFSNVNKPSKDMNYAFCEDVVFKKYYNDSPEVLVCANHTTSGGNLNPLYNSISAWAEYINKTGFRACVKELFVQQHDPLSVSYAVLPDVCPHGWSFYNGSCYFTSEKCETWANASLICRSMGANLPAIESQEENVYIQHRHNGDKAWIGLNDIATEGVFAWVDGCPFKFRYWAQNQPNNFRDEDCVHTLGPGHGYMWNDVDCSVCHQYACKKDYDECTSSPCLNGGTCVNGNRKFSCICPRTHKGRTCEEFDECSSNPCLNGGTCTDGINNYTCTCPSPYFGKRCQETNECLSNPCQNGGTCVDGVYKYTCLCTSSYGGERCQASAASSCKNHFSAGHHSNGLYPIYVSGVSFKVYCDMSNGGWTLISRFSNADSANWMQYSGSWWYSRTTSYGSVTSTSNNYDMISPAFWLVQGYYIKITRNDDSSHTYLLYTSSCIGGNAFRGFITGYGDFRYGNIWNSNGCRGWCYSYFGGNYSATTGFGQASCSSNLQSSSYLSFWCDWSSGDGAVMMIGGGGDSCSRADHGIGITEADDAQFGTDICDGDFGYNCNYPSSYSLNLWIK</sequence>
<keyword evidence="2" id="KW-0677">Repeat</keyword>